<protein>
    <recommendedName>
        <fullName evidence="2">DUF397 domain-containing protein</fullName>
    </recommendedName>
</protein>
<proteinExistence type="predicted"/>
<organism evidence="3 4">
    <name type="scientific">Gandjariella thermophila</name>
    <dbReference type="NCBI Taxonomy" id="1931992"/>
    <lineage>
        <taxon>Bacteria</taxon>
        <taxon>Bacillati</taxon>
        <taxon>Actinomycetota</taxon>
        <taxon>Actinomycetes</taxon>
        <taxon>Pseudonocardiales</taxon>
        <taxon>Pseudonocardiaceae</taxon>
        <taxon>Gandjariella</taxon>
    </lineage>
</organism>
<comment type="caution">
    <text evidence="3">The sequence shown here is derived from an EMBL/GenBank/DDBJ whole genome shotgun (WGS) entry which is preliminary data.</text>
</comment>
<dbReference type="InterPro" id="IPR007278">
    <property type="entry name" value="DUF397"/>
</dbReference>
<evidence type="ECO:0000313" key="3">
    <source>
        <dbReference type="EMBL" id="GDY31301.1"/>
    </source>
</evidence>
<evidence type="ECO:0000259" key="2">
    <source>
        <dbReference type="Pfam" id="PF04149"/>
    </source>
</evidence>
<dbReference type="EMBL" id="BJFL01000013">
    <property type="protein sequence ID" value="GDY31301.1"/>
    <property type="molecule type" value="Genomic_DNA"/>
</dbReference>
<evidence type="ECO:0000256" key="1">
    <source>
        <dbReference type="SAM" id="MobiDB-lite"/>
    </source>
</evidence>
<reference evidence="4" key="1">
    <citation type="submission" date="2019-04" db="EMBL/GenBank/DDBJ databases">
        <title>Draft genome sequence of Pseudonocardiaceae bacterium SL3-2-4.</title>
        <authorList>
            <person name="Ningsih F."/>
            <person name="Yokota A."/>
            <person name="Sakai Y."/>
            <person name="Nanatani K."/>
            <person name="Yabe S."/>
            <person name="Oetari A."/>
            <person name="Sjamsuridzal W."/>
        </authorList>
    </citation>
    <scope>NUCLEOTIDE SEQUENCE [LARGE SCALE GENOMIC DNA]</scope>
    <source>
        <strain evidence="4">SL3-2-4</strain>
    </source>
</reference>
<dbReference type="Pfam" id="PF04149">
    <property type="entry name" value="DUF397"/>
    <property type="match status" value="1"/>
</dbReference>
<feature type="region of interest" description="Disordered" evidence="1">
    <location>
        <begin position="1"/>
        <end position="24"/>
    </location>
</feature>
<accession>A0A4D4J453</accession>
<gene>
    <name evidence="3" type="ORF">GTS_29340</name>
</gene>
<feature type="domain" description="DUF397" evidence="2">
    <location>
        <begin position="9"/>
        <end position="62"/>
    </location>
</feature>
<dbReference type="AlphaFoldDB" id="A0A4D4J453"/>
<sequence length="64" mass="6803">MPSVHMSNARWRKSSRSGGGNNDNCVEVAVAETVVAVRDSKNAAGAVLTFPRTAWSEFVAGVPR</sequence>
<evidence type="ECO:0000313" key="4">
    <source>
        <dbReference type="Proteomes" id="UP000298860"/>
    </source>
</evidence>
<dbReference type="Proteomes" id="UP000298860">
    <property type="component" value="Unassembled WGS sequence"/>
</dbReference>
<name>A0A4D4J453_9PSEU</name>
<keyword evidence="4" id="KW-1185">Reference proteome</keyword>